<gene>
    <name evidence="1" type="ORF">DPMN_079009</name>
</gene>
<dbReference type="EMBL" id="JAIWYP010000015">
    <property type="protein sequence ID" value="KAH3703957.1"/>
    <property type="molecule type" value="Genomic_DNA"/>
</dbReference>
<reference evidence="1" key="2">
    <citation type="submission" date="2020-11" db="EMBL/GenBank/DDBJ databases">
        <authorList>
            <person name="McCartney M.A."/>
            <person name="Auch B."/>
            <person name="Kono T."/>
            <person name="Mallez S."/>
            <person name="Becker A."/>
            <person name="Gohl D.M."/>
            <person name="Silverstein K.A.T."/>
            <person name="Koren S."/>
            <person name="Bechman K.B."/>
            <person name="Herman A."/>
            <person name="Abrahante J.E."/>
            <person name="Garbe J."/>
        </authorList>
    </citation>
    <scope>NUCLEOTIDE SEQUENCE</scope>
    <source>
        <strain evidence="1">Duluth1</strain>
        <tissue evidence="1">Whole animal</tissue>
    </source>
</reference>
<proteinExistence type="predicted"/>
<reference evidence="1" key="1">
    <citation type="journal article" date="2019" name="bioRxiv">
        <title>The Genome of the Zebra Mussel, Dreissena polymorpha: A Resource for Invasive Species Research.</title>
        <authorList>
            <person name="McCartney M.A."/>
            <person name="Auch B."/>
            <person name="Kono T."/>
            <person name="Mallez S."/>
            <person name="Zhang Y."/>
            <person name="Obille A."/>
            <person name="Becker A."/>
            <person name="Abrahante J.E."/>
            <person name="Garbe J."/>
            <person name="Badalamenti J.P."/>
            <person name="Herman A."/>
            <person name="Mangelson H."/>
            <person name="Liachko I."/>
            <person name="Sullivan S."/>
            <person name="Sone E.D."/>
            <person name="Koren S."/>
            <person name="Silverstein K.A.T."/>
            <person name="Beckman K.B."/>
            <person name="Gohl D.M."/>
        </authorList>
    </citation>
    <scope>NUCLEOTIDE SEQUENCE</scope>
    <source>
        <strain evidence="1">Duluth1</strain>
        <tissue evidence="1">Whole animal</tissue>
    </source>
</reference>
<accession>A0A9D3YNA8</accession>
<protein>
    <submittedName>
        <fullName evidence="1">Uncharacterized protein</fullName>
    </submittedName>
</protein>
<evidence type="ECO:0000313" key="2">
    <source>
        <dbReference type="Proteomes" id="UP000828390"/>
    </source>
</evidence>
<organism evidence="1 2">
    <name type="scientific">Dreissena polymorpha</name>
    <name type="common">Zebra mussel</name>
    <name type="synonym">Mytilus polymorpha</name>
    <dbReference type="NCBI Taxonomy" id="45954"/>
    <lineage>
        <taxon>Eukaryota</taxon>
        <taxon>Metazoa</taxon>
        <taxon>Spiralia</taxon>
        <taxon>Lophotrochozoa</taxon>
        <taxon>Mollusca</taxon>
        <taxon>Bivalvia</taxon>
        <taxon>Autobranchia</taxon>
        <taxon>Heteroconchia</taxon>
        <taxon>Euheterodonta</taxon>
        <taxon>Imparidentia</taxon>
        <taxon>Neoheterodontei</taxon>
        <taxon>Myida</taxon>
        <taxon>Dreissenoidea</taxon>
        <taxon>Dreissenidae</taxon>
        <taxon>Dreissena</taxon>
    </lineage>
</organism>
<sequence length="128" mass="13554">MPVASRQSAGLPMYRSYRDSAGIHRGNTGDRVVAVALKGSVWAPVELRFRPGCHGAVLVVAGAAPVVVGPSLQYYPGGAPVVPVRPRFIPVVPGGALVHPGRFRITHRGSTGIIVRLGLYEESQMCKT</sequence>
<dbReference type="AlphaFoldDB" id="A0A9D3YNA8"/>
<evidence type="ECO:0000313" key="1">
    <source>
        <dbReference type="EMBL" id="KAH3703957.1"/>
    </source>
</evidence>
<keyword evidence="2" id="KW-1185">Reference proteome</keyword>
<dbReference type="Proteomes" id="UP000828390">
    <property type="component" value="Unassembled WGS sequence"/>
</dbReference>
<name>A0A9D3YNA8_DREPO</name>
<comment type="caution">
    <text evidence="1">The sequence shown here is derived from an EMBL/GenBank/DDBJ whole genome shotgun (WGS) entry which is preliminary data.</text>
</comment>